<name>A0A5P2QU89_9RHOB</name>
<evidence type="ECO:0000313" key="7">
    <source>
        <dbReference type="Proteomes" id="UP000324507"/>
    </source>
</evidence>
<dbReference type="EMBL" id="CP044081">
    <property type="protein sequence ID" value="QEU09495.1"/>
    <property type="molecule type" value="Genomic_DNA"/>
</dbReference>
<evidence type="ECO:0000256" key="4">
    <source>
        <dbReference type="ARBA" id="ARBA00023163"/>
    </source>
</evidence>
<sequence>MATLPKSTLEQWGVLRTVVEEGSFAAAAEALHRSQSSVSYAVARLQAAVGIDLLEMQGRRAVLTKAGAALLAEIAPLIDDLNRIESRGRRLAQGHAVRIRLLVDNLFPKPRLFAALRKTVDAYPQAEVQLVETIRQSLAGVSEDCYDLAVLVAEPGSNGPDIVADIQLIATAHASHPLVAGPQPPSRSALARFPRVEIREIGPSGVEFDTNGRLWHVNTVAAAIDAVRHGLCYGWLPAHLIRAELREGSLRPLLLANDRMRNIPLALYLRDGLSRDPATMELARLLERPQEEELLSE</sequence>
<dbReference type="PANTHER" id="PTHR30126">
    <property type="entry name" value="HTH-TYPE TRANSCRIPTIONAL REGULATOR"/>
    <property type="match status" value="1"/>
</dbReference>
<dbReference type="InterPro" id="IPR036390">
    <property type="entry name" value="WH_DNA-bd_sf"/>
</dbReference>
<evidence type="ECO:0000313" key="6">
    <source>
        <dbReference type="EMBL" id="QEU09495.1"/>
    </source>
</evidence>
<dbReference type="PROSITE" id="PS50931">
    <property type="entry name" value="HTH_LYSR"/>
    <property type="match status" value="1"/>
</dbReference>
<reference evidence="6 7" key="1">
    <citation type="submission" date="2019-09" db="EMBL/GenBank/DDBJ databases">
        <title>FDA dAtabase for Regulatory Grade micrObial Sequences (FDA-ARGOS): Supporting development and validation of Infectious Disease Dx tests.</title>
        <authorList>
            <person name="Sciortino C."/>
            <person name="Tallon L."/>
            <person name="Sadzewicz L."/>
            <person name="Vavikolanu K."/>
            <person name="Mehta A."/>
            <person name="Aluvathingal J."/>
            <person name="Nadendla S."/>
            <person name="Nandy P."/>
            <person name="Geyer C."/>
            <person name="Yan Y."/>
            <person name="Sichtig H."/>
        </authorList>
    </citation>
    <scope>NUCLEOTIDE SEQUENCE [LARGE SCALE GENOMIC DNA]</scope>
    <source>
        <strain evidence="6 7">FDAARGOS_643</strain>
    </source>
</reference>
<keyword evidence="2" id="KW-0805">Transcription regulation</keyword>
<dbReference type="GO" id="GO:0003700">
    <property type="term" value="F:DNA-binding transcription factor activity"/>
    <property type="evidence" value="ECO:0007669"/>
    <property type="project" value="InterPro"/>
</dbReference>
<keyword evidence="4" id="KW-0804">Transcription</keyword>
<dbReference type="Gene3D" id="1.10.10.10">
    <property type="entry name" value="Winged helix-like DNA-binding domain superfamily/Winged helix DNA-binding domain"/>
    <property type="match status" value="1"/>
</dbReference>
<dbReference type="Pfam" id="PF00126">
    <property type="entry name" value="HTH_1"/>
    <property type="match status" value="1"/>
</dbReference>
<dbReference type="Pfam" id="PF03466">
    <property type="entry name" value="LysR_substrate"/>
    <property type="match status" value="1"/>
</dbReference>
<dbReference type="GO" id="GO:0000976">
    <property type="term" value="F:transcription cis-regulatory region binding"/>
    <property type="evidence" value="ECO:0007669"/>
    <property type="project" value="TreeGrafter"/>
</dbReference>
<dbReference type="InterPro" id="IPR036388">
    <property type="entry name" value="WH-like_DNA-bd_sf"/>
</dbReference>
<accession>A0A5P2QU89</accession>
<evidence type="ECO:0000256" key="2">
    <source>
        <dbReference type="ARBA" id="ARBA00023015"/>
    </source>
</evidence>
<dbReference type="Gene3D" id="3.40.190.290">
    <property type="match status" value="1"/>
</dbReference>
<proteinExistence type="inferred from homology"/>
<dbReference type="InterPro" id="IPR005119">
    <property type="entry name" value="LysR_subst-bd"/>
</dbReference>
<evidence type="ECO:0000259" key="5">
    <source>
        <dbReference type="PROSITE" id="PS50931"/>
    </source>
</evidence>
<dbReference type="PANTHER" id="PTHR30126:SF88">
    <property type="entry name" value="TRANSCRIPTIONAL REGULATOR-RELATED"/>
    <property type="match status" value="1"/>
</dbReference>
<dbReference type="RefSeq" id="WP_150351246.1">
    <property type="nucleotide sequence ID" value="NZ_CP038095.1"/>
</dbReference>
<dbReference type="Proteomes" id="UP000324507">
    <property type="component" value="Chromosome"/>
</dbReference>
<evidence type="ECO:0000256" key="1">
    <source>
        <dbReference type="ARBA" id="ARBA00009437"/>
    </source>
</evidence>
<dbReference type="InterPro" id="IPR000847">
    <property type="entry name" value="LysR_HTH_N"/>
</dbReference>
<evidence type="ECO:0000256" key="3">
    <source>
        <dbReference type="ARBA" id="ARBA00023125"/>
    </source>
</evidence>
<comment type="similarity">
    <text evidence="1">Belongs to the LysR transcriptional regulatory family.</text>
</comment>
<feature type="domain" description="HTH lysR-type" evidence="5">
    <location>
        <begin position="8"/>
        <end position="64"/>
    </location>
</feature>
<protein>
    <submittedName>
        <fullName evidence="6">LysR family transcriptional regulator</fullName>
    </submittedName>
</protein>
<keyword evidence="3" id="KW-0238">DNA-binding</keyword>
<organism evidence="6 7">
    <name type="scientific">Paracoccus yeei</name>
    <dbReference type="NCBI Taxonomy" id="147645"/>
    <lineage>
        <taxon>Bacteria</taxon>
        <taxon>Pseudomonadati</taxon>
        <taxon>Pseudomonadota</taxon>
        <taxon>Alphaproteobacteria</taxon>
        <taxon>Rhodobacterales</taxon>
        <taxon>Paracoccaceae</taxon>
        <taxon>Paracoccus</taxon>
    </lineage>
</organism>
<dbReference type="SUPFAM" id="SSF46785">
    <property type="entry name" value="Winged helix' DNA-binding domain"/>
    <property type="match status" value="1"/>
</dbReference>
<dbReference type="SUPFAM" id="SSF53850">
    <property type="entry name" value="Periplasmic binding protein-like II"/>
    <property type="match status" value="1"/>
</dbReference>
<gene>
    <name evidence="6" type="ORF">FOB51_16620</name>
</gene>
<dbReference type="AlphaFoldDB" id="A0A5P2QU89"/>